<dbReference type="InterPro" id="IPR029320">
    <property type="entry name" value="Acyl-CoA_ox_N"/>
</dbReference>
<evidence type="ECO:0000259" key="15">
    <source>
        <dbReference type="Pfam" id="PF01756"/>
    </source>
</evidence>
<comment type="subcellular location">
    <subcellularLocation>
        <location evidence="3">Peroxisome</location>
    </subcellularLocation>
</comment>
<keyword evidence="10" id="KW-0443">Lipid metabolism</keyword>
<dbReference type="InterPro" id="IPR009100">
    <property type="entry name" value="AcylCoA_DH/oxidase_NM_dom_sf"/>
</dbReference>
<feature type="binding site" evidence="14">
    <location>
        <position position="183"/>
    </location>
    <ligand>
        <name>FAD</name>
        <dbReference type="ChEBI" id="CHEBI:57692"/>
    </ligand>
</feature>
<keyword evidence="8" id="KW-0276">Fatty acid metabolism</keyword>
<evidence type="ECO:0000256" key="9">
    <source>
        <dbReference type="ARBA" id="ARBA00023002"/>
    </source>
</evidence>
<feature type="domain" description="Acyl-CoA oxidase C-terminal" evidence="15">
    <location>
        <begin position="486"/>
        <end position="653"/>
    </location>
</feature>
<dbReference type="SUPFAM" id="SSF56645">
    <property type="entry name" value="Acyl-CoA dehydrogenase NM domain-like"/>
    <property type="match status" value="1"/>
</dbReference>
<sequence length="674" mass="75296">MNNKHLVQMTNDLQEARNRASFSPDAMHRFIHGSSDKVEKIDKMRSIIESEPVFSKSQIPFQGRPEQLHHSLLVCKRLIELAEEMNMSDEDFAILTKQAHMLTPLSLHYSAFMAVIKAQGTQEQVDKWYTASKRHAVLGCYAQTELSHGSNVMGLGTLATYDSKTQEFIIHTPDITAAKWWIGGLGVTSTHAVVQAQLIISGKSYGPHLFIVPIRSPIDLKPLKGIQVGDIGPKAYGGFSTMDNGYVIFDHVRIPRNNMLMKFAKVTPEGKYLPPVHDKLSYGSMVKLRVDIVDAAGWNLARAITVAVRYCTVRRQFNSENDNSGLETQVINYSSVQHRLMPLLATAYGVIFTGDTLFKRFDQLLAQLEVNDTTLLPEMHATACALKSWGTRRSTDGIEDARKCMGGHGFSYFSGLSDLFASNVPSNTYEGDNYVLSQQTARFLLKQLSLAASGKSVSSDTASYLYLLKEKDTFKFSNLKQEILEPKVQLKLFGIRTARLVANLARQLQRNVPWSELNMDCWAINLAHAEYLVMNEFVNRLTEAQSSEQQVLLPVIKSLSDMFGLSTILNTSLATFLSTSTINPSDLDELNSVYRKLVAEVSMNAVPLVDSFGFTDKTLDSALGRYDGRAYEALWEAAQRNPLNKGKELAKLQDAVLQIVHRGNNLEYIKTSKL</sequence>
<evidence type="ECO:0000256" key="12">
    <source>
        <dbReference type="PIRNR" id="PIRNR000168"/>
    </source>
</evidence>
<evidence type="ECO:0000313" key="18">
    <source>
        <dbReference type="EMBL" id="OBZ85686.1"/>
    </source>
</evidence>
<comment type="caution">
    <text evidence="18">The sequence shown here is derived from an EMBL/GenBank/DDBJ whole genome shotgun (WGS) entry which is preliminary data.</text>
</comment>
<evidence type="ECO:0000259" key="16">
    <source>
        <dbReference type="Pfam" id="PF14749"/>
    </source>
</evidence>
<proteinExistence type="inferred from homology"/>
<evidence type="ECO:0000256" key="4">
    <source>
        <dbReference type="ARBA" id="ARBA00004846"/>
    </source>
</evidence>
<feature type="active site" description="Proton acceptor" evidence="13">
    <location>
        <position position="430"/>
    </location>
</feature>
<dbReference type="PIRSF" id="PIRSF000168">
    <property type="entry name" value="Acyl-CoA_oxidase"/>
    <property type="match status" value="1"/>
</dbReference>
<dbReference type="STRING" id="101091.A0A1C7NAN5"/>
<gene>
    <name evidence="18" type="primary">ACX1.2_1</name>
    <name evidence="18" type="ORF">A0J61_06265</name>
</gene>
<keyword evidence="11" id="KW-0576">Peroxisome</keyword>
<reference evidence="18 19" key="1">
    <citation type="submission" date="2016-03" db="EMBL/GenBank/DDBJ databases">
        <title>Choanephora cucurbitarum.</title>
        <authorList>
            <person name="Min B."/>
            <person name="Park H."/>
            <person name="Park J.-H."/>
            <person name="Shin H.-D."/>
            <person name="Choi I.-G."/>
        </authorList>
    </citation>
    <scope>NUCLEOTIDE SEQUENCE [LARGE SCALE GENOMIC DNA]</scope>
    <source>
        <strain evidence="18 19">KUS-F28377</strain>
    </source>
</reference>
<evidence type="ECO:0000256" key="11">
    <source>
        <dbReference type="ARBA" id="ARBA00023140"/>
    </source>
</evidence>
<dbReference type="GO" id="GO:0005504">
    <property type="term" value="F:fatty acid binding"/>
    <property type="evidence" value="ECO:0007669"/>
    <property type="project" value="TreeGrafter"/>
</dbReference>
<name>A0A1C7NAN5_9FUNG</name>
<evidence type="ECO:0000256" key="3">
    <source>
        <dbReference type="ARBA" id="ARBA00004275"/>
    </source>
</evidence>
<dbReference type="FunFam" id="2.40.110.10:FF:000003">
    <property type="entry name" value="Acyl-coenzyme A oxidase"/>
    <property type="match status" value="1"/>
</dbReference>
<organism evidence="18 19">
    <name type="scientific">Choanephora cucurbitarum</name>
    <dbReference type="NCBI Taxonomy" id="101091"/>
    <lineage>
        <taxon>Eukaryota</taxon>
        <taxon>Fungi</taxon>
        <taxon>Fungi incertae sedis</taxon>
        <taxon>Mucoromycota</taxon>
        <taxon>Mucoromycotina</taxon>
        <taxon>Mucoromycetes</taxon>
        <taxon>Mucorales</taxon>
        <taxon>Mucorineae</taxon>
        <taxon>Choanephoraceae</taxon>
        <taxon>Choanephoroideae</taxon>
        <taxon>Choanephora</taxon>
    </lineage>
</organism>
<evidence type="ECO:0000256" key="8">
    <source>
        <dbReference type="ARBA" id="ARBA00022832"/>
    </source>
</evidence>
<feature type="domain" description="Acyl-coenzyme A oxidase N-terminal" evidence="16">
    <location>
        <begin position="24"/>
        <end position="134"/>
    </location>
</feature>
<evidence type="ECO:0000256" key="1">
    <source>
        <dbReference type="ARBA" id="ARBA00001201"/>
    </source>
</evidence>
<feature type="binding site" evidence="14">
    <location>
        <position position="144"/>
    </location>
    <ligand>
        <name>FAD</name>
        <dbReference type="ChEBI" id="CHEBI:57692"/>
    </ligand>
</feature>
<dbReference type="Proteomes" id="UP000093000">
    <property type="component" value="Unassembled WGS sequence"/>
</dbReference>
<evidence type="ECO:0000256" key="5">
    <source>
        <dbReference type="ARBA" id="ARBA00006288"/>
    </source>
</evidence>
<dbReference type="PANTHER" id="PTHR10909">
    <property type="entry name" value="ELECTRON TRANSPORT OXIDOREDUCTASE"/>
    <property type="match status" value="1"/>
</dbReference>
<dbReference type="GO" id="GO:0033540">
    <property type="term" value="P:fatty acid beta-oxidation using acyl-CoA oxidase"/>
    <property type="evidence" value="ECO:0007669"/>
    <property type="project" value="UniProtKB-UniPathway"/>
</dbReference>
<evidence type="ECO:0000256" key="6">
    <source>
        <dbReference type="ARBA" id="ARBA00022630"/>
    </source>
</evidence>
<protein>
    <recommendedName>
        <fullName evidence="12">Acyl-coenzyme A oxidase</fullName>
    </recommendedName>
</protein>
<dbReference type="AlphaFoldDB" id="A0A1C7NAN5"/>
<dbReference type="Gene3D" id="1.20.140.10">
    <property type="entry name" value="Butyryl-CoA Dehydrogenase, subunit A, domain 3"/>
    <property type="match status" value="2"/>
</dbReference>
<dbReference type="Gene3D" id="1.10.540.10">
    <property type="entry name" value="Acyl-CoA dehydrogenase/oxidase, N-terminal domain"/>
    <property type="match status" value="1"/>
</dbReference>
<dbReference type="UniPathway" id="UPA00661"/>
<evidence type="ECO:0000256" key="7">
    <source>
        <dbReference type="ARBA" id="ARBA00022827"/>
    </source>
</evidence>
<dbReference type="GO" id="GO:0005777">
    <property type="term" value="C:peroxisome"/>
    <property type="evidence" value="ECO:0007669"/>
    <property type="project" value="UniProtKB-SubCell"/>
</dbReference>
<dbReference type="Pfam" id="PF22924">
    <property type="entry name" value="ACOX_C_alpha1"/>
    <property type="match status" value="1"/>
</dbReference>
<keyword evidence="7 12" id="KW-0274">FAD</keyword>
<evidence type="ECO:0000256" key="10">
    <source>
        <dbReference type="ARBA" id="ARBA00023098"/>
    </source>
</evidence>
<comment type="similarity">
    <text evidence="5 12">Belongs to the acyl-CoA oxidase family.</text>
</comment>
<feature type="domain" description="Acyl-CoA oxidase C-alpha1" evidence="17">
    <location>
        <begin position="282"/>
        <end position="445"/>
    </location>
</feature>
<evidence type="ECO:0000256" key="13">
    <source>
        <dbReference type="PIRSR" id="PIRSR000168-1"/>
    </source>
</evidence>
<dbReference type="Pfam" id="PF14749">
    <property type="entry name" value="Acyl-CoA_ox_N"/>
    <property type="match status" value="1"/>
</dbReference>
<evidence type="ECO:0000259" key="17">
    <source>
        <dbReference type="Pfam" id="PF22924"/>
    </source>
</evidence>
<keyword evidence="19" id="KW-1185">Reference proteome</keyword>
<evidence type="ECO:0000256" key="2">
    <source>
        <dbReference type="ARBA" id="ARBA00001974"/>
    </source>
</evidence>
<dbReference type="InParanoid" id="A0A1C7NAN5"/>
<comment type="cofactor">
    <cofactor evidence="2">
        <name>FAD</name>
        <dbReference type="ChEBI" id="CHEBI:57692"/>
    </cofactor>
</comment>
<dbReference type="InterPro" id="IPR012258">
    <property type="entry name" value="Acyl-CoA_oxidase"/>
</dbReference>
<evidence type="ECO:0000313" key="19">
    <source>
        <dbReference type="Proteomes" id="UP000093000"/>
    </source>
</evidence>
<dbReference type="InterPro" id="IPR055060">
    <property type="entry name" value="ACOX_C_alpha1"/>
</dbReference>
<dbReference type="PANTHER" id="PTHR10909:SF250">
    <property type="entry name" value="PEROXISOMAL ACYL-COENZYME A OXIDASE 1"/>
    <property type="match status" value="1"/>
</dbReference>
<comment type="catalytic activity">
    <reaction evidence="1">
        <text>a 2,3-saturated acyl-CoA + O2 = a (2E)-enoyl-CoA + H2O2</text>
        <dbReference type="Rhea" id="RHEA:38959"/>
        <dbReference type="ChEBI" id="CHEBI:15379"/>
        <dbReference type="ChEBI" id="CHEBI:16240"/>
        <dbReference type="ChEBI" id="CHEBI:58856"/>
        <dbReference type="ChEBI" id="CHEBI:65111"/>
        <dbReference type="EC" id="1.3.3.6"/>
    </reaction>
</comment>
<dbReference type="OrthoDB" id="538336at2759"/>
<accession>A0A1C7NAN5</accession>
<dbReference type="EMBL" id="LUGH01000370">
    <property type="protein sequence ID" value="OBZ85686.1"/>
    <property type="molecule type" value="Genomic_DNA"/>
</dbReference>
<dbReference type="FunFam" id="1.20.140.10:FF:000015">
    <property type="entry name" value="Acyl-coenzyme A oxidase"/>
    <property type="match status" value="1"/>
</dbReference>
<keyword evidence="6 12" id="KW-0285">Flavoprotein</keyword>
<dbReference type="GO" id="GO:0003997">
    <property type="term" value="F:acyl-CoA oxidase activity"/>
    <property type="evidence" value="ECO:0007669"/>
    <property type="project" value="UniProtKB-EC"/>
</dbReference>
<keyword evidence="9" id="KW-0560">Oxidoreductase</keyword>
<dbReference type="InterPro" id="IPR036250">
    <property type="entry name" value="AcylCo_DH-like_C"/>
</dbReference>
<dbReference type="GO" id="GO:0055088">
    <property type="term" value="P:lipid homeostasis"/>
    <property type="evidence" value="ECO:0007669"/>
    <property type="project" value="TreeGrafter"/>
</dbReference>
<dbReference type="GO" id="GO:0071949">
    <property type="term" value="F:FAD binding"/>
    <property type="evidence" value="ECO:0007669"/>
    <property type="project" value="InterPro"/>
</dbReference>
<dbReference type="InterPro" id="IPR046373">
    <property type="entry name" value="Acyl-CoA_Oxase/DH_mid-dom_sf"/>
</dbReference>
<dbReference type="InterPro" id="IPR002655">
    <property type="entry name" value="Acyl-CoA_oxidase_C"/>
</dbReference>
<dbReference type="Pfam" id="PF01756">
    <property type="entry name" value="ACOX"/>
    <property type="match status" value="1"/>
</dbReference>
<dbReference type="InterPro" id="IPR037069">
    <property type="entry name" value="AcylCoA_DH/ox_N_sf"/>
</dbReference>
<dbReference type="SUPFAM" id="SSF47203">
    <property type="entry name" value="Acyl-CoA dehydrogenase C-terminal domain-like"/>
    <property type="match status" value="2"/>
</dbReference>
<comment type="pathway">
    <text evidence="4">Lipid metabolism; peroxisomal fatty acid beta-oxidation.</text>
</comment>
<evidence type="ECO:0000256" key="14">
    <source>
        <dbReference type="PIRSR" id="PIRSR000168-2"/>
    </source>
</evidence>
<dbReference type="Gene3D" id="2.40.110.10">
    <property type="entry name" value="Butyryl-CoA Dehydrogenase, subunit A, domain 2"/>
    <property type="match status" value="1"/>
</dbReference>